<reference evidence="3 4" key="1">
    <citation type="submission" date="2015-08" db="EMBL/GenBank/DDBJ databases">
        <authorList>
            <person name="Babu N.S."/>
            <person name="Beckwith C.J."/>
            <person name="Beseler K.G."/>
            <person name="Brison A."/>
            <person name="Carone J.V."/>
            <person name="Caskin T.P."/>
            <person name="Diamond M."/>
            <person name="Durham M.E."/>
            <person name="Foxe J.M."/>
            <person name="Go M."/>
            <person name="Henderson B.A."/>
            <person name="Jones I.B."/>
            <person name="McGettigan J.A."/>
            <person name="Micheletti S.J."/>
            <person name="Nasrallah M.E."/>
            <person name="Ortiz D."/>
            <person name="Piller C.R."/>
            <person name="Privatt S.R."/>
            <person name="Schneider S.L."/>
            <person name="Sharp S."/>
            <person name="Smith T.C."/>
            <person name="Stanton J.D."/>
            <person name="Ullery H.E."/>
            <person name="Wilson R.J."/>
            <person name="Serrano M.G."/>
            <person name="Buck G."/>
            <person name="Lee V."/>
            <person name="Wang Y."/>
            <person name="Carvalho R."/>
            <person name="Voegtly L."/>
            <person name="Shi R."/>
            <person name="Duckworth R."/>
            <person name="Johnson A."/>
            <person name="Loviza R."/>
            <person name="Walstead R."/>
            <person name="Shah Z."/>
            <person name="Kiflezghi M."/>
            <person name="Wade K."/>
            <person name="Ball S.L."/>
            <person name="Bradley K.W."/>
            <person name="Asai D.J."/>
            <person name="Bowman C.A."/>
            <person name="Russell D.A."/>
            <person name="Pope W.H."/>
            <person name="Jacobs-Sera D."/>
            <person name="Hendrix R.W."/>
            <person name="Hatfull G.F."/>
        </authorList>
    </citation>
    <scope>NUCLEOTIDE SEQUENCE [LARGE SCALE GENOMIC DNA]</scope>
    <source>
        <strain evidence="3 4">DSM 27710</strain>
    </source>
</reference>
<keyword evidence="1" id="KW-0378">Hydrolase</keyword>
<dbReference type="Proteomes" id="UP000055590">
    <property type="component" value="Chromosome"/>
</dbReference>
<evidence type="ECO:0000313" key="3">
    <source>
        <dbReference type="EMBL" id="AKU89834.1"/>
    </source>
</evidence>
<protein>
    <submittedName>
        <fullName evidence="3">S-adenosylhomocysteine deaminase</fullName>
    </submittedName>
</protein>
<dbReference type="Gene3D" id="3.20.20.140">
    <property type="entry name" value="Metal-dependent hydrolases"/>
    <property type="match status" value="1"/>
</dbReference>
<dbReference type="SUPFAM" id="SSF51556">
    <property type="entry name" value="Metallo-dependent hydrolases"/>
    <property type="match status" value="1"/>
</dbReference>
<keyword evidence="4" id="KW-1185">Reference proteome</keyword>
<gene>
    <name evidence="3" type="ORF">AKJ08_0221</name>
</gene>
<feature type="domain" description="Amidohydrolase-related" evidence="2">
    <location>
        <begin position="263"/>
        <end position="410"/>
    </location>
</feature>
<dbReference type="InterPro" id="IPR032466">
    <property type="entry name" value="Metal_Hydrolase"/>
</dbReference>
<feature type="domain" description="Amidohydrolase-related" evidence="2">
    <location>
        <begin position="67"/>
        <end position="206"/>
    </location>
</feature>
<dbReference type="STRING" id="1391653.AKJ08_0221"/>
<evidence type="ECO:0000256" key="1">
    <source>
        <dbReference type="ARBA" id="ARBA00022801"/>
    </source>
</evidence>
<evidence type="ECO:0000313" key="4">
    <source>
        <dbReference type="Proteomes" id="UP000055590"/>
    </source>
</evidence>
<sequence length="432" mass="44444">MSLDRARLLVGDALWSPGTGLVEPQGSGGCGAAAVLDRDGNVLELGSARELAERHPELPRDEGRGLLLPGLVDCHAHLECAALEGKVPGGDGLSAWVSRLLRVRAGISRDALTEAARLAAKGMRELGTVAVGDVCTLLATAGILAEADLLGSSFLEVVGANEEDSIRALEDARAREASNPGTDRVAVRLVPHSAHGTTASALRALAGPSDVSASVDMADEAIALENPGLYAAGLALAGEGAVDVEAGLATGWGACDVPGVRSIHVDEHADEREWMTSGTGPFAAFLSGKGATSPRLSSVPYLDSLGALGSETLLVHMVLASPDELELARSRGATAVLCPRSNLHIGGRLPDLRAIRAAGVPYALGTDSLASTPDHDLLGEVRALAKAFPEIPLGELLAAATTGGAAALGLRSHPWVRIAKERIPELFERRAP</sequence>
<dbReference type="SUPFAM" id="SSF51338">
    <property type="entry name" value="Composite domain of metallo-dependent hydrolases"/>
    <property type="match status" value="1"/>
</dbReference>
<dbReference type="EMBL" id="CP012332">
    <property type="protein sequence ID" value="AKU89834.1"/>
    <property type="molecule type" value="Genomic_DNA"/>
</dbReference>
<dbReference type="AlphaFoldDB" id="A0A0K1P9P5"/>
<name>A0A0K1P9P5_9BACT</name>
<evidence type="ECO:0000259" key="2">
    <source>
        <dbReference type="Pfam" id="PF01979"/>
    </source>
</evidence>
<proteinExistence type="predicted"/>
<dbReference type="InterPro" id="IPR006680">
    <property type="entry name" value="Amidohydro-rel"/>
</dbReference>
<organism evidence="3 4">
    <name type="scientific">Vulgatibacter incomptus</name>
    <dbReference type="NCBI Taxonomy" id="1391653"/>
    <lineage>
        <taxon>Bacteria</taxon>
        <taxon>Pseudomonadati</taxon>
        <taxon>Myxococcota</taxon>
        <taxon>Myxococcia</taxon>
        <taxon>Myxococcales</taxon>
        <taxon>Cystobacterineae</taxon>
        <taxon>Vulgatibacteraceae</taxon>
        <taxon>Vulgatibacter</taxon>
    </lineage>
</organism>
<dbReference type="InterPro" id="IPR011059">
    <property type="entry name" value="Metal-dep_hydrolase_composite"/>
</dbReference>
<dbReference type="KEGG" id="vin:AKJ08_0221"/>
<dbReference type="RefSeq" id="WP_050724366.1">
    <property type="nucleotide sequence ID" value="NZ_CP012332.1"/>
</dbReference>
<dbReference type="Pfam" id="PF01979">
    <property type="entry name" value="Amidohydro_1"/>
    <property type="match status" value="2"/>
</dbReference>
<dbReference type="PANTHER" id="PTHR43794">
    <property type="entry name" value="AMINOHYDROLASE SSNA-RELATED"/>
    <property type="match status" value="1"/>
</dbReference>
<accession>A0A0K1P9P5</accession>
<dbReference type="PANTHER" id="PTHR43794:SF11">
    <property type="entry name" value="AMIDOHYDROLASE-RELATED DOMAIN-CONTAINING PROTEIN"/>
    <property type="match status" value="1"/>
</dbReference>
<dbReference type="InterPro" id="IPR050287">
    <property type="entry name" value="MTA/SAH_deaminase"/>
</dbReference>
<dbReference type="GO" id="GO:0016810">
    <property type="term" value="F:hydrolase activity, acting on carbon-nitrogen (but not peptide) bonds"/>
    <property type="evidence" value="ECO:0007669"/>
    <property type="project" value="InterPro"/>
</dbReference>